<dbReference type="Gene3D" id="1.10.10.10">
    <property type="entry name" value="Winged helix-like DNA-binding domain superfamily/Winged helix DNA-binding domain"/>
    <property type="match status" value="1"/>
</dbReference>
<dbReference type="AlphaFoldDB" id="A0A069ASN0"/>
<dbReference type="EMBL" id="LK932372">
    <property type="protein sequence ID" value="CDS85008.1"/>
    <property type="molecule type" value="Genomic_DNA"/>
</dbReference>
<dbReference type="GO" id="GO:0047536">
    <property type="term" value="F:2-aminoadipate transaminase activity"/>
    <property type="evidence" value="ECO:0007669"/>
    <property type="project" value="UniProtKB-EC"/>
</dbReference>
<feature type="domain" description="HTH gntR-type" evidence="6">
    <location>
        <begin position="11"/>
        <end position="79"/>
    </location>
</feature>
<dbReference type="PANTHER" id="PTHR46577:SF1">
    <property type="entry name" value="HTH-TYPE TRANSCRIPTIONAL REGULATORY PROTEIN GABR"/>
    <property type="match status" value="1"/>
</dbReference>
<dbReference type="GO" id="GO:0030170">
    <property type="term" value="F:pyridoxal phosphate binding"/>
    <property type="evidence" value="ECO:0007669"/>
    <property type="project" value="InterPro"/>
</dbReference>
<evidence type="ECO:0000313" key="9">
    <source>
        <dbReference type="EMBL" id="CDT57714.1"/>
    </source>
</evidence>
<evidence type="ECO:0000256" key="4">
    <source>
        <dbReference type="ARBA" id="ARBA00023125"/>
    </source>
</evidence>
<reference evidence="10 11" key="2">
    <citation type="submission" date="2019-02" db="EMBL/GenBank/DDBJ databases">
        <authorList>
            <consortium name="Pathogen Informatics"/>
        </authorList>
    </citation>
    <scope>NUCLEOTIDE SEQUENCE [LARGE SCALE GENOMIC DNA]</scope>
    <source>
        <strain evidence="11">clo34</strain>
        <strain evidence="10">Clo34</strain>
    </source>
</reference>
<protein>
    <submittedName>
        <fullName evidence="10">GntR family transcriptional regulator</fullName>
    </submittedName>
    <submittedName>
        <fullName evidence="9">Transcriptional regulator, GntR family</fullName>
        <ecNumber evidence="9 10">2.6.1.39</ecNumber>
    </submittedName>
</protein>
<keyword evidence="9" id="KW-0808">Transferase</keyword>
<evidence type="ECO:0000256" key="5">
    <source>
        <dbReference type="ARBA" id="ARBA00023163"/>
    </source>
</evidence>
<evidence type="ECO:0000313" key="7">
    <source>
        <dbReference type="EMBL" id="CDS85008.1"/>
    </source>
</evidence>
<dbReference type="Pfam" id="PF00392">
    <property type="entry name" value="GntR"/>
    <property type="match status" value="1"/>
</dbReference>
<evidence type="ECO:0000313" key="11">
    <source>
        <dbReference type="Proteomes" id="UP000411588"/>
    </source>
</evidence>
<keyword evidence="4" id="KW-0238">DNA-binding</keyword>
<dbReference type="InterPro" id="IPR015421">
    <property type="entry name" value="PyrdxlP-dep_Trfase_major"/>
</dbReference>
<evidence type="ECO:0000313" key="10">
    <source>
        <dbReference type="EMBL" id="VFD34283.1"/>
    </source>
</evidence>
<dbReference type="PRINTS" id="PR00035">
    <property type="entry name" value="HTHGNTR"/>
</dbReference>
<dbReference type="InterPro" id="IPR051446">
    <property type="entry name" value="HTH_trans_reg/aminotransferase"/>
</dbReference>
<dbReference type="InterPro" id="IPR015424">
    <property type="entry name" value="PyrdxlP-dep_Trfase"/>
</dbReference>
<keyword evidence="2" id="KW-0663">Pyridoxal phosphate</keyword>
<dbReference type="SUPFAM" id="SSF46785">
    <property type="entry name" value="Winged helix' DNA-binding domain"/>
    <property type="match status" value="1"/>
</dbReference>
<dbReference type="GO" id="GO:0003700">
    <property type="term" value="F:DNA-binding transcription factor activity"/>
    <property type="evidence" value="ECO:0007669"/>
    <property type="project" value="InterPro"/>
</dbReference>
<dbReference type="InterPro" id="IPR000524">
    <property type="entry name" value="Tscrpt_reg_HTH_GntR"/>
</dbReference>
<dbReference type="CDD" id="cd00609">
    <property type="entry name" value="AAT_like"/>
    <property type="match status" value="1"/>
</dbReference>
<dbReference type="InterPro" id="IPR004839">
    <property type="entry name" value="Aminotransferase_I/II_large"/>
</dbReference>
<dbReference type="Pfam" id="PF00155">
    <property type="entry name" value="Aminotran_1_2"/>
    <property type="match status" value="1"/>
</dbReference>
<evidence type="ECO:0000256" key="2">
    <source>
        <dbReference type="ARBA" id="ARBA00022898"/>
    </source>
</evidence>
<sequence>MWITINRNSNISLSRQIYCEIKDMILDGSLKFEQKLPSSRTLSKELSVSRNTVLDAYNQLIAEGYLETRNGYGTIVAKGISGHKVDFKLNDTFRDEKDLHTNKQKNYIDFRSGVPELKLFPRKELSKLYKQILYDLSDSDFRYGSTAGVWVLRVEISKYLFRTRGIRCNPKNIMIVSGSTQGLSLISQLLYKSNKKVAVEDPIHKGLLKVISSIGYSVVGIKVDDKGMNTNLIKSIKGISFVYTTPSHQYPLGGILPIQRRLELIKCATENDYYIIEDDYDSEFRYEGQPISSLYELSPNKVIYIGSFSKILSPAIRVGFMLLPDNILESYKTLKMYSDVHTETILQHVLAEFIGNGGLEKYIFRMKKLYNRKRKYLIKVLNTEFKNEFKIKGEAAGLHIVAHFYNVKFTESLIHKIFEAGIKVYPIQQYAIENILEYDHEIILGYAHLSFDEIEKGVKILSKIIHMNQGT</sequence>
<proteinExistence type="inferred from homology"/>
<evidence type="ECO:0000313" key="8">
    <source>
        <dbReference type="EMBL" id="CDS89572.1"/>
    </source>
</evidence>
<organism evidence="9">
    <name type="scientific">Clostridioides difficile</name>
    <name type="common">Peptoclostridium difficile</name>
    <dbReference type="NCBI Taxonomy" id="1496"/>
    <lineage>
        <taxon>Bacteria</taxon>
        <taxon>Bacillati</taxon>
        <taxon>Bacillota</taxon>
        <taxon>Clostridia</taxon>
        <taxon>Peptostreptococcales</taxon>
        <taxon>Peptostreptococcaceae</taxon>
        <taxon>Clostridioides</taxon>
    </lineage>
</organism>
<dbReference type="EMBL" id="LK933271">
    <property type="protein sequence ID" value="CDT57714.1"/>
    <property type="molecule type" value="Genomic_DNA"/>
</dbReference>
<accession>A0A069ASN0</accession>
<gene>
    <name evidence="10" type="primary">gabR_2</name>
    <name evidence="9" type="ORF">BN1095_580005</name>
    <name evidence="8" type="ORF">BN1096_740170</name>
    <name evidence="7" type="ORF">BN1097_360019</name>
    <name evidence="10" type="ORF">SAMEA1402399_03015</name>
</gene>
<evidence type="ECO:0000259" key="6">
    <source>
        <dbReference type="PROSITE" id="PS50949"/>
    </source>
</evidence>
<comment type="similarity">
    <text evidence="1">In the C-terminal section; belongs to the class-I pyridoxal-phosphate-dependent aminotransferase family.</text>
</comment>
<dbReference type="PROSITE" id="PS50949">
    <property type="entry name" value="HTH_GNTR"/>
    <property type="match status" value="1"/>
</dbReference>
<dbReference type="GO" id="GO:0003677">
    <property type="term" value="F:DNA binding"/>
    <property type="evidence" value="ECO:0007669"/>
    <property type="project" value="UniProtKB-KW"/>
</dbReference>
<keyword evidence="9" id="KW-0032">Aminotransferase</keyword>
<reference evidence="9" key="1">
    <citation type="submission" date="2014-07" db="EMBL/GenBank/DDBJ databases">
        <authorList>
            <person name="Monot Marc"/>
        </authorList>
    </citation>
    <scope>NUCLEOTIDE SEQUENCE</scope>
    <source>
        <strain evidence="9">7032989</strain>
        <strain evidence="7">7032994</strain>
    </source>
</reference>
<name>A0A069ASN0_CLODI</name>
<evidence type="ECO:0000256" key="3">
    <source>
        <dbReference type="ARBA" id="ARBA00023015"/>
    </source>
</evidence>
<dbReference type="RefSeq" id="WP_009903720.1">
    <property type="nucleotide sequence ID" value="NZ_BBYB01000091.1"/>
</dbReference>
<dbReference type="Proteomes" id="UP000411588">
    <property type="component" value="Unassembled WGS sequence"/>
</dbReference>
<dbReference type="EC" id="2.6.1.39" evidence="9 10"/>
<keyword evidence="5" id="KW-0804">Transcription</keyword>
<dbReference type="EMBL" id="CAADAN010000012">
    <property type="protein sequence ID" value="VFD34283.1"/>
    <property type="molecule type" value="Genomic_DNA"/>
</dbReference>
<keyword evidence="3" id="KW-0805">Transcription regulation</keyword>
<dbReference type="KEGG" id="pdf:CD630DERM_33530"/>
<dbReference type="PANTHER" id="PTHR46577">
    <property type="entry name" value="HTH-TYPE TRANSCRIPTIONAL REGULATORY PROTEIN GABR"/>
    <property type="match status" value="1"/>
</dbReference>
<dbReference type="InterPro" id="IPR036388">
    <property type="entry name" value="WH-like_DNA-bd_sf"/>
</dbReference>
<dbReference type="CDD" id="cd07377">
    <property type="entry name" value="WHTH_GntR"/>
    <property type="match status" value="1"/>
</dbReference>
<evidence type="ECO:0000256" key="1">
    <source>
        <dbReference type="ARBA" id="ARBA00005384"/>
    </source>
</evidence>
<dbReference type="SUPFAM" id="SSF53383">
    <property type="entry name" value="PLP-dependent transferases"/>
    <property type="match status" value="1"/>
</dbReference>
<dbReference type="Gene3D" id="3.40.640.10">
    <property type="entry name" value="Type I PLP-dependent aspartate aminotransferase-like (Major domain)"/>
    <property type="match status" value="1"/>
</dbReference>
<dbReference type="SMART" id="SM00345">
    <property type="entry name" value="HTH_GNTR"/>
    <property type="match status" value="1"/>
</dbReference>
<dbReference type="InterPro" id="IPR036390">
    <property type="entry name" value="WH_DNA-bd_sf"/>
</dbReference>
<dbReference type="EMBL" id="LK932529">
    <property type="protein sequence ID" value="CDS89572.1"/>
    <property type="molecule type" value="Genomic_DNA"/>
</dbReference>